<evidence type="ECO:0000313" key="6">
    <source>
        <dbReference type="Proteomes" id="UP000553963"/>
    </source>
</evidence>
<dbReference type="InterPro" id="IPR018062">
    <property type="entry name" value="HTH_AraC-typ_CS"/>
</dbReference>
<keyword evidence="3" id="KW-0804">Transcription</keyword>
<dbReference type="GO" id="GO:0043565">
    <property type="term" value="F:sequence-specific DNA binding"/>
    <property type="evidence" value="ECO:0007669"/>
    <property type="project" value="InterPro"/>
</dbReference>
<keyword evidence="2" id="KW-0238">DNA-binding</keyword>
<reference evidence="5 6" key="1">
    <citation type="submission" date="2020-08" db="EMBL/GenBank/DDBJ databases">
        <title>Genomic Encyclopedia of Type Strains, Phase IV (KMG-IV): sequencing the most valuable type-strain genomes for metagenomic binning, comparative biology and taxonomic classification.</title>
        <authorList>
            <person name="Goeker M."/>
        </authorList>
    </citation>
    <scope>NUCLEOTIDE SEQUENCE [LARGE SCALE GENOMIC DNA]</scope>
    <source>
        <strain evidence="5 6">DSM 25966</strain>
    </source>
</reference>
<keyword evidence="6" id="KW-1185">Reference proteome</keyword>
<dbReference type="PANTHER" id="PTHR46796:SF6">
    <property type="entry name" value="ARAC SUBFAMILY"/>
    <property type="match status" value="1"/>
</dbReference>
<evidence type="ECO:0000256" key="2">
    <source>
        <dbReference type="ARBA" id="ARBA00023125"/>
    </source>
</evidence>
<protein>
    <submittedName>
        <fullName evidence="5">AraC family transcriptional regulator</fullName>
    </submittedName>
</protein>
<gene>
    <name evidence="5" type="ORF">GGR25_002180</name>
</gene>
<dbReference type="PRINTS" id="PR00032">
    <property type="entry name" value="HTHARAC"/>
</dbReference>
<dbReference type="AlphaFoldDB" id="A0A840ALG8"/>
<dbReference type="InterPro" id="IPR020449">
    <property type="entry name" value="Tscrpt_reg_AraC-type_HTH"/>
</dbReference>
<comment type="caution">
    <text evidence="5">The sequence shown here is derived from an EMBL/GenBank/DDBJ whole genome shotgun (WGS) entry which is preliminary data.</text>
</comment>
<dbReference type="SUPFAM" id="SSF46689">
    <property type="entry name" value="Homeodomain-like"/>
    <property type="match status" value="2"/>
</dbReference>
<proteinExistence type="predicted"/>
<name>A0A840ALG8_9HYPH</name>
<dbReference type="InterPro" id="IPR050204">
    <property type="entry name" value="AraC_XylS_family_regulators"/>
</dbReference>
<dbReference type="PROSITE" id="PS01124">
    <property type="entry name" value="HTH_ARAC_FAMILY_2"/>
    <property type="match status" value="1"/>
</dbReference>
<dbReference type="Gene3D" id="1.10.10.60">
    <property type="entry name" value="Homeodomain-like"/>
    <property type="match status" value="2"/>
</dbReference>
<organism evidence="5 6">
    <name type="scientific">Kaistia hirudinis</name>
    <dbReference type="NCBI Taxonomy" id="1293440"/>
    <lineage>
        <taxon>Bacteria</taxon>
        <taxon>Pseudomonadati</taxon>
        <taxon>Pseudomonadota</taxon>
        <taxon>Alphaproteobacteria</taxon>
        <taxon>Hyphomicrobiales</taxon>
        <taxon>Kaistiaceae</taxon>
        <taxon>Kaistia</taxon>
    </lineage>
</organism>
<dbReference type="InterPro" id="IPR009057">
    <property type="entry name" value="Homeodomain-like_sf"/>
</dbReference>
<dbReference type="GO" id="GO:0003700">
    <property type="term" value="F:DNA-binding transcription factor activity"/>
    <property type="evidence" value="ECO:0007669"/>
    <property type="project" value="InterPro"/>
</dbReference>
<accession>A0A840ALG8</accession>
<evidence type="ECO:0000256" key="1">
    <source>
        <dbReference type="ARBA" id="ARBA00023015"/>
    </source>
</evidence>
<dbReference type="PANTHER" id="PTHR46796">
    <property type="entry name" value="HTH-TYPE TRANSCRIPTIONAL ACTIVATOR RHAS-RELATED"/>
    <property type="match status" value="1"/>
</dbReference>
<feature type="domain" description="HTH araC/xylS-type" evidence="4">
    <location>
        <begin position="143"/>
        <end position="241"/>
    </location>
</feature>
<dbReference type="RefSeq" id="WP_246409562.1">
    <property type="nucleotide sequence ID" value="NZ_JACIDS010000003.1"/>
</dbReference>
<evidence type="ECO:0000313" key="5">
    <source>
        <dbReference type="EMBL" id="MBB3931130.1"/>
    </source>
</evidence>
<dbReference type="EMBL" id="JACIDS010000003">
    <property type="protein sequence ID" value="MBB3931130.1"/>
    <property type="molecule type" value="Genomic_DNA"/>
</dbReference>
<evidence type="ECO:0000259" key="4">
    <source>
        <dbReference type="PROSITE" id="PS01124"/>
    </source>
</evidence>
<dbReference type="PROSITE" id="PS00041">
    <property type="entry name" value="HTH_ARAC_FAMILY_1"/>
    <property type="match status" value="1"/>
</dbReference>
<dbReference type="Pfam" id="PF12833">
    <property type="entry name" value="HTH_18"/>
    <property type="match status" value="1"/>
</dbReference>
<evidence type="ECO:0000256" key="3">
    <source>
        <dbReference type="ARBA" id="ARBA00023163"/>
    </source>
</evidence>
<dbReference type="SMART" id="SM00342">
    <property type="entry name" value="HTH_ARAC"/>
    <property type="match status" value="1"/>
</dbReference>
<keyword evidence="1" id="KW-0805">Transcription regulation</keyword>
<dbReference type="InterPro" id="IPR018060">
    <property type="entry name" value="HTH_AraC"/>
</dbReference>
<dbReference type="Proteomes" id="UP000553963">
    <property type="component" value="Unassembled WGS sequence"/>
</dbReference>
<sequence>MILSGKSLVRRCADGKWQEGLALPGRAWLLPAGSNETHLELGDALECLLLFLPARLLGDSALIDHGLDPSKAELACAGGFSDPMLSRIGEALLQLIACETGPTRKFVADGLSAALTAHLLGHYTIDRWRPAARSPSLDKRRLQRVLDLIQSRLSETLSLAELAAEACLSPFHFSRLFREATGLSPHQYLLARRIEVAKRLIAEGQISMVEIALDTGFGSQANFSRTFSRFTGCTPRDYRRLLRR</sequence>